<keyword evidence="1" id="KW-0812">Transmembrane</keyword>
<reference evidence="2" key="1">
    <citation type="journal article" date="2021" name="Proc. Natl. Acad. Sci. U.S.A.">
        <title>A Catalog of Tens of Thousands of Viruses from Human Metagenomes Reveals Hidden Associations with Chronic Diseases.</title>
        <authorList>
            <person name="Tisza M.J."/>
            <person name="Buck C.B."/>
        </authorList>
    </citation>
    <scope>NUCLEOTIDE SEQUENCE</scope>
    <source>
        <strain evidence="2">CtaNG1</strain>
    </source>
</reference>
<sequence>MYSFLFPLPLSLLYIVFDVFASTFLVNFSKNVKKSLPT</sequence>
<name>A0A8S5P9U4_9CAUD</name>
<evidence type="ECO:0000256" key="1">
    <source>
        <dbReference type="SAM" id="Phobius"/>
    </source>
</evidence>
<organism evidence="2">
    <name type="scientific">Myoviridae sp. ctaNG1</name>
    <dbReference type="NCBI Taxonomy" id="2825132"/>
    <lineage>
        <taxon>Viruses</taxon>
        <taxon>Duplodnaviria</taxon>
        <taxon>Heunggongvirae</taxon>
        <taxon>Uroviricota</taxon>
        <taxon>Caudoviricetes</taxon>
    </lineage>
</organism>
<keyword evidence="1" id="KW-1133">Transmembrane helix</keyword>
<accession>A0A8S5P9U4</accession>
<keyword evidence="1" id="KW-0472">Membrane</keyword>
<protein>
    <submittedName>
        <fullName evidence="2">Uncharacterized protein</fullName>
    </submittedName>
</protein>
<proteinExistence type="predicted"/>
<dbReference type="EMBL" id="BK015365">
    <property type="protein sequence ID" value="DAE03381.1"/>
    <property type="molecule type" value="Genomic_DNA"/>
</dbReference>
<evidence type="ECO:0000313" key="2">
    <source>
        <dbReference type="EMBL" id="DAE03381.1"/>
    </source>
</evidence>
<feature type="transmembrane region" description="Helical" evidence="1">
    <location>
        <begin position="6"/>
        <end position="28"/>
    </location>
</feature>